<organism evidence="4 5">
    <name type="scientific">Pyrobaculum aerophilum</name>
    <dbReference type="NCBI Taxonomy" id="13773"/>
    <lineage>
        <taxon>Archaea</taxon>
        <taxon>Thermoproteota</taxon>
        <taxon>Thermoprotei</taxon>
        <taxon>Thermoproteales</taxon>
        <taxon>Thermoproteaceae</taxon>
        <taxon>Pyrobaculum</taxon>
    </lineage>
</organism>
<evidence type="ECO:0000259" key="3">
    <source>
        <dbReference type="Pfam" id="PF10107"/>
    </source>
</evidence>
<dbReference type="AlphaFoldDB" id="A0A832WHT5"/>
<evidence type="ECO:0000256" key="2">
    <source>
        <dbReference type="SAM" id="MobiDB-lite"/>
    </source>
</evidence>
<dbReference type="Proteomes" id="UP000651120">
    <property type="component" value="Unassembled WGS sequence"/>
</dbReference>
<dbReference type="GeneID" id="1463555"/>
<dbReference type="EMBL" id="DUJP01000036">
    <property type="protein sequence ID" value="HII47920.1"/>
    <property type="molecule type" value="Genomic_DNA"/>
</dbReference>
<evidence type="ECO:0000313" key="5">
    <source>
        <dbReference type="Proteomes" id="UP000651120"/>
    </source>
</evidence>
<dbReference type="InterPro" id="IPR019287">
    <property type="entry name" value="Hday_junct_resolvase-rel_dom"/>
</dbReference>
<evidence type="ECO:0000256" key="1">
    <source>
        <dbReference type="SAM" id="Coils"/>
    </source>
</evidence>
<proteinExistence type="predicted"/>
<accession>A0A832WHT5</accession>
<feature type="region of interest" description="Disordered" evidence="2">
    <location>
        <begin position="205"/>
        <end position="228"/>
    </location>
</feature>
<evidence type="ECO:0000313" key="4">
    <source>
        <dbReference type="EMBL" id="HII47920.1"/>
    </source>
</evidence>
<dbReference type="PIRSF" id="PIRSF014735">
    <property type="entry name" value="UCP014735"/>
    <property type="match status" value="1"/>
</dbReference>
<keyword evidence="1" id="KW-0175">Coiled coil</keyword>
<protein>
    <recommendedName>
        <fullName evidence="3">Holliday junction resolvase-related domain-containing protein</fullName>
    </recommendedName>
</protein>
<feature type="coiled-coil region" evidence="1">
    <location>
        <begin position="28"/>
        <end position="85"/>
    </location>
</feature>
<dbReference type="Pfam" id="PF10107">
    <property type="entry name" value="Endonuc_Holl"/>
    <property type="match status" value="1"/>
</dbReference>
<name>A0A832WHT5_9CREN</name>
<dbReference type="RefSeq" id="WP_011008862.1">
    <property type="nucleotide sequence ID" value="NZ_DUJP01000036.1"/>
</dbReference>
<dbReference type="InterPro" id="IPR028300">
    <property type="entry name" value="Holliday_junct_resolvase-rel"/>
</dbReference>
<feature type="domain" description="Holliday junction resolvase-related" evidence="3">
    <location>
        <begin position="12"/>
        <end position="178"/>
    </location>
</feature>
<reference evidence="4" key="1">
    <citation type="journal article" date="2020" name="bioRxiv">
        <title>A rank-normalized archaeal taxonomy based on genome phylogeny resolves widespread incomplete and uneven classifications.</title>
        <authorList>
            <person name="Rinke C."/>
            <person name="Chuvochina M."/>
            <person name="Mussig A.J."/>
            <person name="Chaumeil P.-A."/>
            <person name="Waite D.W."/>
            <person name="Whitman W.B."/>
            <person name="Parks D.H."/>
            <person name="Hugenholtz P."/>
        </authorList>
    </citation>
    <scope>NUCLEOTIDE SEQUENCE</scope>
    <source>
        <strain evidence="4">UBA8839</strain>
    </source>
</reference>
<gene>
    <name evidence="4" type="ORF">HA333_10945</name>
</gene>
<sequence>MLEVILLFIVIVLALVLYHERAKVRLIQQEFEMQKRALEEQLRREIAAREELLRRELAVKEEQLRKEAELKLAEWIKEKEREIREDAIRRSVAVLLGRVGEQMAPLLMSRELNFDPRDCRYIGTPVDYVVFKGLSDRGEVEEILFVEVKTGKSSSLSERERAVRKAVENKRVRWVTYNLRGAVEKIGTFLERDIKSVVEGQMQERLRESAQSPAEKVPEPAIFSIENS</sequence>
<comment type="caution">
    <text evidence="4">The sequence shown here is derived from an EMBL/GenBank/DDBJ whole genome shotgun (WGS) entry which is preliminary data.</text>
</comment>